<dbReference type="GO" id="GO:0043565">
    <property type="term" value="F:sequence-specific DNA binding"/>
    <property type="evidence" value="ECO:0007669"/>
    <property type="project" value="TreeGrafter"/>
</dbReference>
<evidence type="ECO:0000313" key="1">
    <source>
        <dbReference type="EMBL" id="AFP40353.1"/>
    </source>
</evidence>
<dbReference type="Proteomes" id="UP000006158">
    <property type="component" value="Chromosome"/>
</dbReference>
<accession>I7FNU6</accession>
<dbReference type="SUPFAM" id="SSF54909">
    <property type="entry name" value="Dimeric alpha+beta barrel"/>
    <property type="match status" value="1"/>
</dbReference>
<dbReference type="SMART" id="SM00344">
    <property type="entry name" value="HTH_ASNC"/>
    <property type="match status" value="1"/>
</dbReference>
<organism evidence="1 2">
    <name type="scientific">Mycolicibacterium smegmatis (strain ATCC 700084 / mc(2)155)</name>
    <name type="common">Mycobacterium smegmatis</name>
    <dbReference type="NCBI Taxonomy" id="246196"/>
    <lineage>
        <taxon>Bacteria</taxon>
        <taxon>Bacillati</taxon>
        <taxon>Actinomycetota</taxon>
        <taxon>Actinomycetes</taxon>
        <taxon>Mycobacteriales</taxon>
        <taxon>Mycobacteriaceae</taxon>
        <taxon>Mycolicibacterium</taxon>
    </lineage>
</organism>
<dbReference type="InterPro" id="IPR019888">
    <property type="entry name" value="Tscrpt_reg_AsnC-like"/>
</dbReference>
<evidence type="ECO:0000313" key="2">
    <source>
        <dbReference type="Proteomes" id="UP000006158"/>
    </source>
</evidence>
<dbReference type="GO" id="GO:0005829">
    <property type="term" value="C:cytosol"/>
    <property type="evidence" value="ECO:0007669"/>
    <property type="project" value="TreeGrafter"/>
</dbReference>
<proteinExistence type="predicted"/>
<protein>
    <submittedName>
        <fullName evidence="1">Transcriptional regulator, AsnC family</fullName>
    </submittedName>
</protein>
<gene>
    <name evidence="1" type="ordered locus">MSMEI_3895</name>
</gene>
<dbReference type="InterPro" id="IPR036388">
    <property type="entry name" value="WH-like_DNA-bd_sf"/>
</dbReference>
<reference evidence="1 2" key="2">
    <citation type="journal article" date="2009" name="Genome Res.">
        <title>Ortho-proteogenomics: multiple proteomes investigation through orthology and a new MS-based protocol.</title>
        <authorList>
            <person name="Gallien S."/>
            <person name="Perrodou E."/>
            <person name="Carapito C."/>
            <person name="Deshayes C."/>
            <person name="Reyrat J.M."/>
            <person name="Van Dorsselaer A."/>
            <person name="Poch O."/>
            <person name="Schaeffer C."/>
            <person name="Lecompte O."/>
        </authorList>
    </citation>
    <scope>NUCLEOTIDE SEQUENCE [LARGE SCALE GENOMIC DNA]</scope>
    <source>
        <strain evidence="2">ATCC 700084 / mc(2)155</strain>
    </source>
</reference>
<dbReference type="EMBL" id="CP001663">
    <property type="protein sequence ID" value="AFP40353.1"/>
    <property type="molecule type" value="Genomic_DNA"/>
</dbReference>
<dbReference type="GO" id="GO:0043200">
    <property type="term" value="P:response to amino acid"/>
    <property type="evidence" value="ECO:0007669"/>
    <property type="project" value="TreeGrafter"/>
</dbReference>
<dbReference type="AlphaFoldDB" id="I7FNU6"/>
<dbReference type="PATRIC" id="fig|246196.56.peg.3991"/>
<name>I7FNU6_MYCS2</name>
<reference evidence="1 2" key="1">
    <citation type="journal article" date="2007" name="Genome Biol.">
        <title>Interrupted coding sequences in Mycobacterium smegmatis: authentic mutations or sequencing errors?</title>
        <authorList>
            <person name="Deshayes C."/>
            <person name="Perrodou E."/>
            <person name="Gallien S."/>
            <person name="Euphrasie D."/>
            <person name="Schaeffer C."/>
            <person name="Van-Dorsselaer A."/>
            <person name="Poch O."/>
            <person name="Lecompte O."/>
            <person name="Reyrat J.M."/>
        </authorList>
    </citation>
    <scope>NUCLEOTIDE SEQUENCE [LARGE SCALE GENOMIC DNA]</scope>
    <source>
        <strain evidence="2">ATCC 700084 / mc(2)155</strain>
    </source>
</reference>
<dbReference type="Gene3D" id="3.30.70.920">
    <property type="match status" value="1"/>
</dbReference>
<dbReference type="KEGG" id="msg:MSMEI_3895"/>
<dbReference type="Gene3D" id="1.10.10.10">
    <property type="entry name" value="Winged helix-like DNA-binding domain superfamily/Winged helix DNA-binding domain"/>
    <property type="match status" value="2"/>
</dbReference>
<dbReference type="PANTHER" id="PTHR30154:SF34">
    <property type="entry name" value="TRANSCRIPTIONAL REGULATOR AZLB"/>
    <property type="match status" value="1"/>
</dbReference>
<dbReference type="InterPro" id="IPR011008">
    <property type="entry name" value="Dimeric_a/b-barrel"/>
</dbReference>
<dbReference type="PANTHER" id="PTHR30154">
    <property type="entry name" value="LEUCINE-RESPONSIVE REGULATORY PROTEIN"/>
    <property type="match status" value="1"/>
</dbReference>
<sequence>MQGAAEVDEVVGHFPSLRDQRHSCFLSLADSAGSLWSPRDASENCRDSCIEICLRSVLVHSEVVTESDLELLHGLQIAPRISWADAARILRTTPATLAARWARLRREGLAWITAHRGGNPAPVMALIEVDCVPGARADVVTAICADRRAVTVEESTRGRDLLVTALTRDLEGLTEFVLDDLSSQPGVQTQRTSLITTLHRHGGDWRLGALDRRQESAFEAAAAAMRPSRSVRPPEDDGPLREVLAADGRASAADCARVTGRNPATVRRQLARLLASGTVAFRCEVAQLVSGHPISSTWLVSVSPADQERTVAALSTLSELRMCASITGDATIAFTVWTSSLADITRLERRIGERLPWLSIRDSGVNLRTRKRMGWMLDPTGRATGVVVTPV</sequence>